<dbReference type="AlphaFoldDB" id="A0A085ZH58"/>
<keyword evidence="1" id="KW-0175">Coiled coil</keyword>
<dbReference type="EMBL" id="JPRO01000007">
    <property type="protein sequence ID" value="KFF03772.1"/>
    <property type="molecule type" value="Genomic_DNA"/>
</dbReference>
<name>A0A085ZH58_9FLAO</name>
<evidence type="ECO:0000313" key="3">
    <source>
        <dbReference type="Proteomes" id="UP000028703"/>
    </source>
</evidence>
<dbReference type="Proteomes" id="UP000028703">
    <property type="component" value="Unassembled WGS sequence"/>
</dbReference>
<gene>
    <name evidence="2" type="ORF">IX38_10165</name>
</gene>
<keyword evidence="3" id="KW-1185">Reference proteome</keyword>
<organism evidence="2 3">
    <name type="scientific">Chryseobacterium luteum</name>
    <dbReference type="NCBI Taxonomy" id="421531"/>
    <lineage>
        <taxon>Bacteria</taxon>
        <taxon>Pseudomonadati</taxon>
        <taxon>Bacteroidota</taxon>
        <taxon>Flavobacteriia</taxon>
        <taxon>Flavobacteriales</taxon>
        <taxon>Weeksellaceae</taxon>
        <taxon>Chryseobacterium group</taxon>
        <taxon>Chryseobacterium</taxon>
    </lineage>
</organism>
<accession>A0A085ZH58</accession>
<dbReference type="Pfam" id="PF13591">
    <property type="entry name" value="MerR_2"/>
    <property type="match status" value="1"/>
</dbReference>
<dbReference type="RefSeq" id="WP_034704278.1">
    <property type="nucleotide sequence ID" value="NZ_JPRO01000007.1"/>
</dbReference>
<dbReference type="STRING" id="421531.IX38_10165"/>
<sequence length="100" mass="12023">MSERISREELVKIYNIEITFFDELVDVGLLNVETENEIRYLPYEDLPVFEKFTNLHYDLEINLPGLEVINHMLQKMEDLKKKNRDLMNKLSVISDRYEDI</sequence>
<dbReference type="OrthoDB" id="1494789at2"/>
<evidence type="ECO:0000256" key="1">
    <source>
        <dbReference type="SAM" id="Coils"/>
    </source>
</evidence>
<protein>
    <submittedName>
        <fullName evidence="2">MerR family transcriptional regulator</fullName>
    </submittedName>
</protein>
<feature type="coiled-coil region" evidence="1">
    <location>
        <begin position="69"/>
        <end position="96"/>
    </location>
</feature>
<proteinExistence type="predicted"/>
<dbReference type="Gene3D" id="1.10.1660.10">
    <property type="match status" value="1"/>
</dbReference>
<evidence type="ECO:0000313" key="2">
    <source>
        <dbReference type="EMBL" id="KFF03772.1"/>
    </source>
</evidence>
<reference evidence="2 3" key="1">
    <citation type="submission" date="2014-07" db="EMBL/GenBank/DDBJ databases">
        <title>Genome of Chryseobacterium luteum DSM 18605.</title>
        <authorList>
            <person name="Stropko S.J."/>
            <person name="Pipes S.E."/>
            <person name="Newman J.D."/>
        </authorList>
    </citation>
    <scope>NUCLEOTIDE SEQUENCE [LARGE SCALE GENOMIC DNA]</scope>
    <source>
        <strain evidence="2 3">DSM 18605</strain>
    </source>
</reference>
<dbReference type="eggNOG" id="ENOG5031120">
    <property type="taxonomic scope" value="Bacteria"/>
</dbReference>
<comment type="caution">
    <text evidence="2">The sequence shown here is derived from an EMBL/GenBank/DDBJ whole genome shotgun (WGS) entry which is preliminary data.</text>
</comment>